<feature type="transmembrane region" description="Helical" evidence="5">
    <location>
        <begin position="12"/>
        <end position="33"/>
    </location>
</feature>
<evidence type="ECO:0000256" key="5">
    <source>
        <dbReference type="SAM" id="Phobius"/>
    </source>
</evidence>
<dbReference type="InterPro" id="IPR007016">
    <property type="entry name" value="O-antigen_ligase-rel_domated"/>
</dbReference>
<name>A0A0D0ISI1_9BACT</name>
<feature type="transmembrane region" description="Helical" evidence="5">
    <location>
        <begin position="143"/>
        <end position="164"/>
    </location>
</feature>
<dbReference type="RefSeq" id="WP_156132548.1">
    <property type="nucleotide sequence ID" value="NZ_JXQK01000068.1"/>
</dbReference>
<keyword evidence="3 5" id="KW-1133">Transmembrane helix</keyword>
<evidence type="ECO:0000256" key="4">
    <source>
        <dbReference type="ARBA" id="ARBA00023136"/>
    </source>
</evidence>
<feature type="transmembrane region" description="Helical" evidence="5">
    <location>
        <begin position="385"/>
        <end position="405"/>
    </location>
</feature>
<dbReference type="Proteomes" id="UP000032046">
    <property type="component" value="Unassembled WGS sequence"/>
</dbReference>
<feature type="transmembrane region" description="Helical" evidence="5">
    <location>
        <begin position="113"/>
        <end position="131"/>
    </location>
</feature>
<dbReference type="EMBL" id="JXQK01000068">
    <property type="protein sequence ID" value="KIP61263.1"/>
    <property type="molecule type" value="Genomic_DNA"/>
</dbReference>
<accession>A0A0D0ISI1</accession>
<evidence type="ECO:0000259" key="6">
    <source>
        <dbReference type="Pfam" id="PF04932"/>
    </source>
</evidence>
<evidence type="ECO:0000256" key="1">
    <source>
        <dbReference type="ARBA" id="ARBA00004141"/>
    </source>
</evidence>
<feature type="transmembrane region" description="Helical" evidence="5">
    <location>
        <begin position="201"/>
        <end position="218"/>
    </location>
</feature>
<organism evidence="7 8">
    <name type="scientific">Prevotella pectinovora</name>
    <dbReference type="NCBI Taxonomy" id="1602169"/>
    <lineage>
        <taxon>Bacteria</taxon>
        <taxon>Pseudomonadati</taxon>
        <taxon>Bacteroidota</taxon>
        <taxon>Bacteroidia</taxon>
        <taxon>Bacteroidales</taxon>
        <taxon>Prevotellaceae</taxon>
        <taxon>Prevotella</taxon>
    </lineage>
</organism>
<feature type="transmembrane region" description="Helical" evidence="5">
    <location>
        <begin position="230"/>
        <end position="260"/>
    </location>
</feature>
<dbReference type="AlphaFoldDB" id="A0A0D0ISI1"/>
<feature type="transmembrane region" description="Helical" evidence="5">
    <location>
        <begin position="323"/>
        <end position="344"/>
    </location>
</feature>
<keyword evidence="2 5" id="KW-0812">Transmembrane</keyword>
<evidence type="ECO:0000313" key="8">
    <source>
        <dbReference type="Proteomes" id="UP000032046"/>
    </source>
</evidence>
<feature type="transmembrane region" description="Helical" evidence="5">
    <location>
        <begin position="272"/>
        <end position="292"/>
    </location>
</feature>
<feature type="transmembrane region" description="Helical" evidence="5">
    <location>
        <begin position="53"/>
        <end position="79"/>
    </location>
</feature>
<reference evidence="7 8" key="1">
    <citation type="submission" date="2015-01" db="EMBL/GenBank/DDBJ databases">
        <title>Comparative genomics of non-oral Prevotella species.</title>
        <authorList>
            <person name="Accetto T."/>
            <person name="Nograsek B."/>
            <person name="Avgustin G."/>
        </authorList>
    </citation>
    <scope>NUCLEOTIDE SEQUENCE [LARGE SCALE GENOMIC DNA]</scope>
    <source>
        <strain evidence="7 8">P5-119</strain>
    </source>
</reference>
<evidence type="ECO:0000256" key="2">
    <source>
        <dbReference type="ARBA" id="ARBA00022692"/>
    </source>
</evidence>
<comment type="subcellular location">
    <subcellularLocation>
        <location evidence="1">Membrane</location>
        <topology evidence="1">Multi-pass membrane protein</topology>
    </subcellularLocation>
</comment>
<dbReference type="Pfam" id="PF04932">
    <property type="entry name" value="Wzy_C"/>
    <property type="match status" value="1"/>
</dbReference>
<protein>
    <recommendedName>
        <fullName evidence="6">O-antigen ligase-related domain-containing protein</fullName>
    </recommendedName>
</protein>
<keyword evidence="4 5" id="KW-0472">Membrane</keyword>
<feature type="transmembrane region" description="Helical" evidence="5">
    <location>
        <begin position="356"/>
        <end position="378"/>
    </location>
</feature>
<evidence type="ECO:0000256" key="3">
    <source>
        <dbReference type="ARBA" id="ARBA00022989"/>
    </source>
</evidence>
<sequence length="428" mass="48496">MLIFTKGNSKLMFCIGIIMLMLVVRDIVGIEIFDKLVVVVTIISMLCLNYEKLVYLVFFMFPLMCGVPGYLMTFAYIILVFKGPKLRSQQIVPLVIVALLEVINESFRNVDGLYAGILSFLSFTAIFFYFLDELNRKYSVKKCLIYYGVGAAFTLIVIYSNMLIEYGLNSILSGMLRNGALGVAGNDVTKMQGHLAMNANTIAYLSISVITIFSVLLIQNTTNRKTKWFYGCIIGVCLFSGLLSFSRTFVSVLALFIASLILTAKWKQKFKIINYLALLCAVIVYFYSDILLNMYDTFLGRIEDSNMATAGGRTVLFQLYNKAWLGNVSYIIFGAGVVSYWGTLKVYNAIHNGLQQIWVCLGIIGFLTYILRVSFYLYRCKGKKILFYLPFFMTLLIDQSIQFLAPYPLVLILLATLQMPQMINDDKR</sequence>
<gene>
    <name evidence="7" type="ORF">ST44_09830</name>
</gene>
<feature type="domain" description="O-antigen ligase-related" evidence="6">
    <location>
        <begin position="236"/>
        <end position="370"/>
    </location>
</feature>
<proteinExistence type="predicted"/>
<keyword evidence="8" id="KW-1185">Reference proteome</keyword>
<evidence type="ECO:0000313" key="7">
    <source>
        <dbReference type="EMBL" id="KIP61263.1"/>
    </source>
</evidence>
<comment type="caution">
    <text evidence="7">The sequence shown here is derived from an EMBL/GenBank/DDBJ whole genome shotgun (WGS) entry which is preliminary data.</text>
</comment>